<gene>
    <name evidence="2" type="ORF">NRP21_19885</name>
</gene>
<keyword evidence="1" id="KW-0175">Coiled coil</keyword>
<name>A0ABT1X893_9PROT</name>
<evidence type="ECO:0008006" key="4">
    <source>
        <dbReference type="Google" id="ProtNLM"/>
    </source>
</evidence>
<dbReference type="RefSeq" id="WP_257717978.1">
    <property type="nucleotide sequence ID" value="NZ_JANJOU010000020.1"/>
</dbReference>
<evidence type="ECO:0000313" key="2">
    <source>
        <dbReference type="EMBL" id="MCR0984321.1"/>
    </source>
</evidence>
<feature type="coiled-coil region" evidence="1">
    <location>
        <begin position="33"/>
        <end position="60"/>
    </location>
</feature>
<organism evidence="2 3">
    <name type="scientific">Roseomonas populi</name>
    <dbReference type="NCBI Taxonomy" id="3121582"/>
    <lineage>
        <taxon>Bacteria</taxon>
        <taxon>Pseudomonadati</taxon>
        <taxon>Pseudomonadota</taxon>
        <taxon>Alphaproteobacteria</taxon>
        <taxon>Acetobacterales</taxon>
        <taxon>Roseomonadaceae</taxon>
        <taxon>Roseomonas</taxon>
    </lineage>
</organism>
<evidence type="ECO:0000256" key="1">
    <source>
        <dbReference type="SAM" id="Coils"/>
    </source>
</evidence>
<dbReference type="EMBL" id="JANJOU010000020">
    <property type="protein sequence ID" value="MCR0984321.1"/>
    <property type="molecule type" value="Genomic_DNA"/>
</dbReference>
<keyword evidence="3" id="KW-1185">Reference proteome</keyword>
<comment type="caution">
    <text evidence="2">The sequence shown here is derived from an EMBL/GenBank/DDBJ whole genome shotgun (WGS) entry which is preliminary data.</text>
</comment>
<reference evidence="2 3" key="1">
    <citation type="submission" date="2022-06" db="EMBL/GenBank/DDBJ databases">
        <title>Roseomonas CN29.</title>
        <authorList>
            <person name="Cheng Y."/>
            <person name="He X."/>
        </authorList>
    </citation>
    <scope>NUCLEOTIDE SEQUENCE [LARGE SCALE GENOMIC DNA]</scope>
    <source>
        <strain evidence="2 3">CN29</strain>
    </source>
</reference>
<proteinExistence type="predicted"/>
<evidence type="ECO:0000313" key="3">
    <source>
        <dbReference type="Proteomes" id="UP001524642"/>
    </source>
</evidence>
<protein>
    <recommendedName>
        <fullName evidence="4">DUF883 family protein</fullName>
    </recommendedName>
</protein>
<sequence>MAANSDAGKAVDEAATKVTDTVNRVSDAAGNAADSAAEQIAALKKQVEDLYAERDKYLSKAMDAAEGYAARASDAAQVQYEAVADRVRERPAQSILIAAAAGYILARILGR</sequence>
<accession>A0ABT1X893</accession>
<dbReference type="Proteomes" id="UP001524642">
    <property type="component" value="Unassembled WGS sequence"/>
</dbReference>